<dbReference type="InterPro" id="IPR036823">
    <property type="entry name" value="Ribosomal_uS7_dom_sf"/>
</dbReference>
<organism evidence="9 10">
    <name type="scientific">candidate division WS6 bacterium GW2011_GWC1_36_11</name>
    <dbReference type="NCBI Taxonomy" id="1619090"/>
    <lineage>
        <taxon>Bacteria</taxon>
        <taxon>Candidatus Dojkabacteria</taxon>
    </lineage>
</organism>
<dbReference type="PATRIC" id="fig|1619090.3.peg.327"/>
<dbReference type="Proteomes" id="UP000034140">
    <property type="component" value="Unassembled WGS sequence"/>
</dbReference>
<dbReference type="HAMAP" id="MF_00480_B">
    <property type="entry name" value="Ribosomal_uS7_B"/>
    <property type="match status" value="1"/>
</dbReference>
<dbReference type="PANTHER" id="PTHR11205">
    <property type="entry name" value="RIBOSOMAL PROTEIN S7"/>
    <property type="match status" value="1"/>
</dbReference>
<dbReference type="SUPFAM" id="SSF47973">
    <property type="entry name" value="Ribosomal protein S7"/>
    <property type="match status" value="1"/>
</dbReference>
<proteinExistence type="inferred from homology"/>
<comment type="similarity">
    <text evidence="1 6 7">Belongs to the universal ribosomal protein uS7 family.</text>
</comment>
<accession>A0A0G0DDY4</accession>
<evidence type="ECO:0000256" key="5">
    <source>
        <dbReference type="ARBA" id="ARBA00023274"/>
    </source>
</evidence>
<dbReference type="GO" id="GO:0006412">
    <property type="term" value="P:translation"/>
    <property type="evidence" value="ECO:0007669"/>
    <property type="project" value="UniProtKB-UniRule"/>
</dbReference>
<comment type="subunit">
    <text evidence="6">Part of the 30S ribosomal subunit. Contacts proteins S9 and S11.</text>
</comment>
<comment type="function">
    <text evidence="6">One of the primary rRNA binding proteins, it binds directly to 16S rRNA where it nucleates assembly of the head domain of the 30S subunit. Is located at the subunit interface close to the decoding center, probably blocks exit of the E-site tRNA.</text>
</comment>
<gene>
    <name evidence="6" type="primary">rpsG</name>
    <name evidence="9" type="ORF">UR96_C0012G0011</name>
</gene>
<keyword evidence="6" id="KW-0820">tRNA-binding</keyword>
<dbReference type="EMBL" id="LBRE01000012">
    <property type="protein sequence ID" value="KKP92494.1"/>
    <property type="molecule type" value="Genomic_DNA"/>
</dbReference>
<keyword evidence="4 6" id="KW-0689">Ribosomal protein</keyword>
<dbReference type="InterPro" id="IPR020606">
    <property type="entry name" value="Ribosomal_uS7_CS"/>
</dbReference>
<evidence type="ECO:0000259" key="8">
    <source>
        <dbReference type="Pfam" id="PF00177"/>
    </source>
</evidence>
<dbReference type="InterPro" id="IPR005717">
    <property type="entry name" value="Ribosomal_uS7_bac/org-type"/>
</dbReference>
<dbReference type="CDD" id="cd14869">
    <property type="entry name" value="uS7_Bacteria"/>
    <property type="match status" value="1"/>
</dbReference>
<dbReference type="PIRSF" id="PIRSF002122">
    <property type="entry name" value="RPS7p_RPS7a_RPS5e_RPS7o"/>
    <property type="match status" value="1"/>
</dbReference>
<sequence>MSRGHRAKKKIQIGDKKYGNIVISRLINKVMQDGKKSTAEDLVYSALENGAKRVKEEDVNAFFNKAIDNIRPALEIKARRVGGANYSVPMPVSPRRQETLSVRWVVDSARKKSGKNFDVILMDELVSAFGGEGDAMKKKIDTERMAEANKAFAHFRW</sequence>
<reference evidence="9 10" key="1">
    <citation type="journal article" date="2015" name="Nature">
        <title>rRNA introns, odd ribosomes, and small enigmatic genomes across a large radiation of phyla.</title>
        <authorList>
            <person name="Brown C.T."/>
            <person name="Hug L.A."/>
            <person name="Thomas B.C."/>
            <person name="Sharon I."/>
            <person name="Castelle C.J."/>
            <person name="Singh A."/>
            <person name="Wilkins M.J."/>
            <person name="Williams K.H."/>
            <person name="Banfield J.F."/>
        </authorList>
    </citation>
    <scope>NUCLEOTIDE SEQUENCE [LARGE SCALE GENOMIC DNA]</scope>
</reference>
<protein>
    <recommendedName>
        <fullName evidence="6">Small ribosomal subunit protein uS7</fullName>
    </recommendedName>
</protein>
<keyword evidence="3 6" id="KW-0694">RNA-binding</keyword>
<comment type="caution">
    <text evidence="9">The sequence shown here is derived from an EMBL/GenBank/DDBJ whole genome shotgun (WGS) entry which is preliminary data.</text>
</comment>
<evidence type="ECO:0000256" key="2">
    <source>
        <dbReference type="ARBA" id="ARBA00022730"/>
    </source>
</evidence>
<feature type="domain" description="Small ribosomal subunit protein uS7" evidence="8">
    <location>
        <begin position="3"/>
        <end position="150"/>
    </location>
</feature>
<dbReference type="Pfam" id="PF00177">
    <property type="entry name" value="Ribosomal_S7"/>
    <property type="match status" value="1"/>
</dbReference>
<dbReference type="GO" id="GO:0019843">
    <property type="term" value="F:rRNA binding"/>
    <property type="evidence" value="ECO:0007669"/>
    <property type="project" value="UniProtKB-UniRule"/>
</dbReference>
<evidence type="ECO:0000256" key="1">
    <source>
        <dbReference type="ARBA" id="ARBA00007151"/>
    </source>
</evidence>
<dbReference type="Gene3D" id="1.10.455.10">
    <property type="entry name" value="Ribosomal protein S7 domain"/>
    <property type="match status" value="1"/>
</dbReference>
<dbReference type="GO" id="GO:0015935">
    <property type="term" value="C:small ribosomal subunit"/>
    <property type="evidence" value="ECO:0007669"/>
    <property type="project" value="InterPro"/>
</dbReference>
<name>A0A0G0DDY4_9BACT</name>
<evidence type="ECO:0000256" key="6">
    <source>
        <dbReference type="HAMAP-Rule" id="MF_00480"/>
    </source>
</evidence>
<evidence type="ECO:0000313" key="10">
    <source>
        <dbReference type="Proteomes" id="UP000034140"/>
    </source>
</evidence>
<dbReference type="GO" id="GO:0003735">
    <property type="term" value="F:structural constituent of ribosome"/>
    <property type="evidence" value="ECO:0007669"/>
    <property type="project" value="InterPro"/>
</dbReference>
<evidence type="ECO:0000256" key="4">
    <source>
        <dbReference type="ARBA" id="ARBA00022980"/>
    </source>
</evidence>
<dbReference type="NCBIfam" id="TIGR01029">
    <property type="entry name" value="rpsG_bact"/>
    <property type="match status" value="1"/>
</dbReference>
<dbReference type="GO" id="GO:0000049">
    <property type="term" value="F:tRNA binding"/>
    <property type="evidence" value="ECO:0007669"/>
    <property type="project" value="UniProtKB-UniRule"/>
</dbReference>
<dbReference type="AlphaFoldDB" id="A0A0G0DDY4"/>
<keyword evidence="2 6" id="KW-0699">rRNA-binding</keyword>
<dbReference type="InterPro" id="IPR000235">
    <property type="entry name" value="Ribosomal_uS7"/>
</dbReference>
<evidence type="ECO:0000256" key="7">
    <source>
        <dbReference type="RuleBase" id="RU003619"/>
    </source>
</evidence>
<keyword evidence="5 6" id="KW-0687">Ribonucleoprotein</keyword>
<evidence type="ECO:0000256" key="3">
    <source>
        <dbReference type="ARBA" id="ARBA00022884"/>
    </source>
</evidence>
<dbReference type="InterPro" id="IPR023798">
    <property type="entry name" value="Ribosomal_uS7_dom"/>
</dbReference>
<evidence type="ECO:0000313" key="9">
    <source>
        <dbReference type="EMBL" id="KKP92494.1"/>
    </source>
</evidence>
<dbReference type="PROSITE" id="PS00052">
    <property type="entry name" value="RIBOSOMAL_S7"/>
    <property type="match status" value="1"/>
</dbReference>